<gene>
    <name evidence="5" type="ORF">Bca52824_017752</name>
</gene>
<name>A0A8X7VNS0_BRACI</name>
<dbReference type="InterPro" id="IPR025836">
    <property type="entry name" value="Zn_knuckle_CX2CX4HX4C"/>
</dbReference>
<accession>A0A8X7VNS0</accession>
<dbReference type="Pfam" id="PF14392">
    <property type="entry name" value="zf-CCHC_4"/>
    <property type="match status" value="1"/>
</dbReference>
<dbReference type="EMBL" id="JAAMPC010000004">
    <property type="protein sequence ID" value="KAG2314630.1"/>
    <property type="molecule type" value="Genomic_DNA"/>
</dbReference>
<dbReference type="PANTHER" id="PTHR31286:SF163">
    <property type="entry name" value="ZINC KNUCKLE CX2CX4HX4C DOMAIN-CONTAINING PROTEIN"/>
    <property type="match status" value="1"/>
</dbReference>
<evidence type="ECO:0000256" key="1">
    <source>
        <dbReference type="SAM" id="MobiDB-lite"/>
    </source>
</evidence>
<reference evidence="5 6" key="1">
    <citation type="submission" date="2020-02" db="EMBL/GenBank/DDBJ databases">
        <authorList>
            <person name="Ma Q."/>
            <person name="Huang Y."/>
            <person name="Song X."/>
            <person name="Pei D."/>
        </authorList>
    </citation>
    <scope>NUCLEOTIDE SEQUENCE [LARGE SCALE GENOMIC DNA]</scope>
    <source>
        <strain evidence="5">Sxm20200214</strain>
        <tissue evidence="5">Leaf</tissue>
    </source>
</reference>
<sequence length="573" mass="65593">MGSRLIFLICSFLDPGMIEQDSKAVWFFAWYDAGSTWFGKKIWRDPIAMERSRELWREIRLLVLNGKQGCEQVTYKSYPFCLFRDLVFLCPRDICVDRGWKFGILIGLIMVNLGIEMGFLYLQDLEDIMMIRLRVSLYIWGLGDVFPSSAFSLKSIIISFLISFLGFFGFCEWVSMTQGQWITKSGGKMVEGPKPGLKISVPRFDNSGLIASYAKTLIGRCMNPPKQAMKMLLFMLPRIWQVEGRVVGTDLGRGRFQFAFEREEDIVEVLKMGPFHFDSWMISLVRWKPVVEINYPSKIIFWVYALDIPLQFWAAQTFQSIGDALGKVHGEVDIEEGRVRVEVEGFKPLVFTMTIDFDEGVEIPVALRYEKLVGYCTECFCMTHDKSLCPSLIKTVEAGSTSVTNQPEQAANVSSYRGAVLKGREQGGEGRKGQYYRNPIGNDGNKGKGLDGNRDGFSRPEAPKYKHKERFHRRYVEGSSLQGRQSGFHGPREKDRRFAPQTRDNQYRRGGNDGAQVFPEKLMLDAFKRAAQATKMYGLNENGVLDTTLRPGKHFGLRKHRRQEVNLKTQQQR</sequence>
<evidence type="ECO:0000259" key="4">
    <source>
        <dbReference type="Pfam" id="PF14392"/>
    </source>
</evidence>
<evidence type="ECO:0000259" key="3">
    <source>
        <dbReference type="Pfam" id="PF14111"/>
    </source>
</evidence>
<feature type="domain" description="DUF4283" evidence="3">
    <location>
        <begin position="215"/>
        <end position="291"/>
    </location>
</feature>
<feature type="domain" description="Zinc knuckle CX2CX4HX4C" evidence="4">
    <location>
        <begin position="347"/>
        <end position="390"/>
    </location>
</feature>
<dbReference type="InterPro" id="IPR025558">
    <property type="entry name" value="DUF4283"/>
</dbReference>
<feature type="transmembrane region" description="Helical" evidence="2">
    <location>
        <begin position="156"/>
        <end position="176"/>
    </location>
</feature>
<keyword evidence="2" id="KW-0812">Transmembrane</keyword>
<feature type="region of interest" description="Disordered" evidence="1">
    <location>
        <begin position="550"/>
        <end position="573"/>
    </location>
</feature>
<keyword evidence="2" id="KW-0472">Membrane</keyword>
<dbReference type="PANTHER" id="PTHR31286">
    <property type="entry name" value="GLYCINE-RICH CELL WALL STRUCTURAL PROTEIN 1.8-LIKE"/>
    <property type="match status" value="1"/>
</dbReference>
<dbReference type="OrthoDB" id="1745573at2759"/>
<evidence type="ECO:0000256" key="2">
    <source>
        <dbReference type="SAM" id="Phobius"/>
    </source>
</evidence>
<evidence type="ECO:0000313" key="6">
    <source>
        <dbReference type="Proteomes" id="UP000886595"/>
    </source>
</evidence>
<feature type="compositionally biased region" description="Basic and acidic residues" evidence="1">
    <location>
        <begin position="445"/>
        <end position="464"/>
    </location>
</feature>
<comment type="caution">
    <text evidence="5">The sequence shown here is derived from an EMBL/GenBank/DDBJ whole genome shotgun (WGS) entry which is preliminary data.</text>
</comment>
<feature type="compositionally biased region" description="Basic residues" evidence="1">
    <location>
        <begin position="551"/>
        <end position="562"/>
    </location>
</feature>
<dbReference type="Pfam" id="PF14111">
    <property type="entry name" value="DUF4283"/>
    <property type="match status" value="1"/>
</dbReference>
<keyword evidence="6" id="KW-1185">Reference proteome</keyword>
<proteinExistence type="predicted"/>
<evidence type="ECO:0000313" key="5">
    <source>
        <dbReference type="EMBL" id="KAG2314630.1"/>
    </source>
</evidence>
<dbReference type="InterPro" id="IPR040256">
    <property type="entry name" value="At4g02000-like"/>
</dbReference>
<keyword evidence="2" id="KW-1133">Transmembrane helix</keyword>
<organism evidence="5 6">
    <name type="scientific">Brassica carinata</name>
    <name type="common">Ethiopian mustard</name>
    <name type="synonym">Abyssinian cabbage</name>
    <dbReference type="NCBI Taxonomy" id="52824"/>
    <lineage>
        <taxon>Eukaryota</taxon>
        <taxon>Viridiplantae</taxon>
        <taxon>Streptophyta</taxon>
        <taxon>Embryophyta</taxon>
        <taxon>Tracheophyta</taxon>
        <taxon>Spermatophyta</taxon>
        <taxon>Magnoliopsida</taxon>
        <taxon>eudicotyledons</taxon>
        <taxon>Gunneridae</taxon>
        <taxon>Pentapetalae</taxon>
        <taxon>rosids</taxon>
        <taxon>malvids</taxon>
        <taxon>Brassicales</taxon>
        <taxon>Brassicaceae</taxon>
        <taxon>Brassiceae</taxon>
        <taxon>Brassica</taxon>
    </lineage>
</organism>
<protein>
    <recommendedName>
        <fullName evidence="7">DUF4283 domain-containing protein</fullName>
    </recommendedName>
</protein>
<evidence type="ECO:0008006" key="7">
    <source>
        <dbReference type="Google" id="ProtNLM"/>
    </source>
</evidence>
<dbReference type="AlphaFoldDB" id="A0A8X7VNS0"/>
<feature type="region of interest" description="Disordered" evidence="1">
    <location>
        <begin position="424"/>
        <end position="515"/>
    </location>
</feature>
<dbReference type="Proteomes" id="UP000886595">
    <property type="component" value="Unassembled WGS sequence"/>
</dbReference>
<feature type="transmembrane region" description="Helical" evidence="2">
    <location>
        <begin position="102"/>
        <end position="122"/>
    </location>
</feature>